<evidence type="ECO:0000313" key="2">
    <source>
        <dbReference type="EMBL" id="CAB4977813.1"/>
    </source>
</evidence>
<dbReference type="EMBL" id="CAFBOG010000063">
    <property type="protein sequence ID" value="CAB4977813.1"/>
    <property type="molecule type" value="Genomic_DNA"/>
</dbReference>
<accession>A0A6J7MH82</accession>
<organism evidence="2">
    <name type="scientific">freshwater metagenome</name>
    <dbReference type="NCBI Taxonomy" id="449393"/>
    <lineage>
        <taxon>unclassified sequences</taxon>
        <taxon>metagenomes</taxon>
        <taxon>ecological metagenomes</taxon>
    </lineage>
</organism>
<name>A0A6J7MH82_9ZZZZ</name>
<evidence type="ECO:0000313" key="1">
    <source>
        <dbReference type="EMBL" id="CAB4695267.1"/>
    </source>
</evidence>
<dbReference type="EMBL" id="CAEZXS010000058">
    <property type="protein sequence ID" value="CAB4695267.1"/>
    <property type="molecule type" value="Genomic_DNA"/>
</dbReference>
<reference evidence="2" key="1">
    <citation type="submission" date="2020-05" db="EMBL/GenBank/DDBJ databases">
        <authorList>
            <person name="Chiriac C."/>
            <person name="Salcher M."/>
            <person name="Ghai R."/>
            <person name="Kavagutti S V."/>
        </authorList>
    </citation>
    <scope>NUCLEOTIDE SEQUENCE</scope>
</reference>
<sequence length="62" mass="6859">MGQTTQKLAEQLVAVEILSELSINSAKWAILVACVTDQKLNQKSSFFALEEQYLGQTVISRS</sequence>
<protein>
    <submittedName>
        <fullName evidence="2">Unannotated protein</fullName>
    </submittedName>
</protein>
<proteinExistence type="predicted"/>
<dbReference type="AlphaFoldDB" id="A0A6J7MH82"/>
<gene>
    <name evidence="1" type="ORF">UFOPK2582_00649</name>
    <name evidence="2" type="ORF">UFOPK3914_00842</name>
</gene>